<evidence type="ECO:0000256" key="1">
    <source>
        <dbReference type="ARBA" id="ARBA00004635"/>
    </source>
</evidence>
<dbReference type="AlphaFoldDB" id="A0A3D9HTA5"/>
<evidence type="ECO:0000256" key="5">
    <source>
        <dbReference type="ARBA" id="ARBA00023136"/>
    </source>
</evidence>
<dbReference type="Pfam" id="PF25198">
    <property type="entry name" value="Spore_GerAC_N"/>
    <property type="match status" value="1"/>
</dbReference>
<evidence type="ECO:0000256" key="6">
    <source>
        <dbReference type="ARBA" id="ARBA00023139"/>
    </source>
</evidence>
<organism evidence="11 12">
    <name type="scientific">Cohnella phaseoli</name>
    <dbReference type="NCBI Taxonomy" id="456490"/>
    <lineage>
        <taxon>Bacteria</taxon>
        <taxon>Bacillati</taxon>
        <taxon>Bacillota</taxon>
        <taxon>Bacilli</taxon>
        <taxon>Bacillales</taxon>
        <taxon>Paenibacillaceae</taxon>
        <taxon>Cohnella</taxon>
    </lineage>
</organism>
<evidence type="ECO:0000256" key="7">
    <source>
        <dbReference type="ARBA" id="ARBA00023288"/>
    </source>
</evidence>
<keyword evidence="7" id="KW-0449">Lipoprotein</keyword>
<dbReference type="InterPro" id="IPR057336">
    <property type="entry name" value="GerAC_N"/>
</dbReference>
<evidence type="ECO:0000256" key="8">
    <source>
        <dbReference type="SAM" id="SignalP"/>
    </source>
</evidence>
<feature type="domain" description="Spore germination protein N-terminal" evidence="10">
    <location>
        <begin position="22"/>
        <end position="190"/>
    </location>
</feature>
<evidence type="ECO:0000313" key="12">
    <source>
        <dbReference type="Proteomes" id="UP000256977"/>
    </source>
</evidence>
<evidence type="ECO:0000313" key="11">
    <source>
        <dbReference type="EMBL" id="RED52732.1"/>
    </source>
</evidence>
<feature type="chain" id="PRO_5039310795" evidence="8">
    <location>
        <begin position="23"/>
        <end position="370"/>
    </location>
</feature>
<dbReference type="PANTHER" id="PTHR35789">
    <property type="entry name" value="SPORE GERMINATION PROTEIN B3"/>
    <property type="match status" value="1"/>
</dbReference>
<dbReference type="RefSeq" id="WP_116065750.1">
    <property type="nucleotide sequence ID" value="NZ_QRDZ01000056.1"/>
</dbReference>
<comment type="caution">
    <text evidence="11">The sequence shown here is derived from an EMBL/GenBank/DDBJ whole genome shotgun (WGS) entry which is preliminary data.</text>
</comment>
<dbReference type="PANTHER" id="PTHR35789:SF1">
    <property type="entry name" value="SPORE GERMINATION PROTEIN B3"/>
    <property type="match status" value="1"/>
</dbReference>
<dbReference type="InterPro" id="IPR046953">
    <property type="entry name" value="Spore_GerAC-like_C"/>
</dbReference>
<evidence type="ECO:0000256" key="3">
    <source>
        <dbReference type="ARBA" id="ARBA00022544"/>
    </source>
</evidence>
<dbReference type="NCBIfam" id="TIGR02887">
    <property type="entry name" value="spore_ger_x_C"/>
    <property type="match status" value="1"/>
</dbReference>
<sequence length="370" mass="41770">MKHAIRAAVLAFLALAVSGCWDQQLLKDERNISIGGIDTASKGLIRATVSIRDILVSESGSKDTSEVHSVVARSTDHARELLDDEVSGQYSSAKMRVLVLGEEMVRSRDIMPYLDVYYRDPRSPLNARVAIAHGKAEDIIRLKMVGPKTIGLHIDNLLKSMELQSQVPRVTIQTLHPLDRGFDFSLPYLKLTDGMPKVEGIALFNGVHMTGKLNLDRSKIYLLLAGEKNKNLRLTLKVQNDDKDEGYNYTTIDILKARRKLKIHVDKEGRPRVALNVRLRVSVIEDPSNHLYKKEVLHNLEKTLSERLTKEADSVVATMQEARHDGFGIARRIMSFYPNLWRKLDWKKVYPSIPFDVGVSLDVINTGIIR</sequence>
<gene>
    <name evidence="11" type="ORF">DFP98_15627</name>
</gene>
<name>A0A3D9HTA5_9BACL</name>
<dbReference type="Pfam" id="PF05504">
    <property type="entry name" value="Spore_GerAC"/>
    <property type="match status" value="1"/>
</dbReference>
<dbReference type="OrthoDB" id="2370124at2"/>
<dbReference type="InterPro" id="IPR038501">
    <property type="entry name" value="Spore_GerAC_C_sf"/>
</dbReference>
<feature type="domain" description="Spore germination GerAC-like C-terminal" evidence="9">
    <location>
        <begin position="199"/>
        <end position="367"/>
    </location>
</feature>
<proteinExistence type="inferred from homology"/>
<protein>
    <submittedName>
        <fullName evidence="11">Ger(X)C family germination protein</fullName>
    </submittedName>
</protein>
<keyword evidence="5" id="KW-0472">Membrane</keyword>
<evidence type="ECO:0000259" key="9">
    <source>
        <dbReference type="Pfam" id="PF05504"/>
    </source>
</evidence>
<comment type="similarity">
    <text evidence="2">Belongs to the GerABKC lipoprotein family.</text>
</comment>
<keyword evidence="12" id="KW-1185">Reference proteome</keyword>
<evidence type="ECO:0000259" key="10">
    <source>
        <dbReference type="Pfam" id="PF25198"/>
    </source>
</evidence>
<keyword evidence="4 8" id="KW-0732">Signal</keyword>
<dbReference type="GO" id="GO:0009847">
    <property type="term" value="P:spore germination"/>
    <property type="evidence" value="ECO:0007669"/>
    <property type="project" value="InterPro"/>
</dbReference>
<dbReference type="EMBL" id="QRDZ01000056">
    <property type="protein sequence ID" value="RED52732.1"/>
    <property type="molecule type" value="Genomic_DNA"/>
</dbReference>
<dbReference type="GO" id="GO:0016020">
    <property type="term" value="C:membrane"/>
    <property type="evidence" value="ECO:0007669"/>
    <property type="project" value="UniProtKB-SubCell"/>
</dbReference>
<reference evidence="11 12" key="1">
    <citation type="submission" date="2018-07" db="EMBL/GenBank/DDBJ databases">
        <title>Genomic Encyclopedia of Type Strains, Phase III (KMG-III): the genomes of soil and plant-associated and newly described type strains.</title>
        <authorList>
            <person name="Whitman W."/>
        </authorList>
    </citation>
    <scope>NUCLEOTIDE SEQUENCE [LARGE SCALE GENOMIC DNA]</scope>
    <source>
        <strain evidence="11 12">CECT 7287</strain>
    </source>
</reference>
<dbReference type="Gene3D" id="3.30.300.210">
    <property type="entry name" value="Nutrient germinant receptor protein C, domain 3"/>
    <property type="match status" value="1"/>
</dbReference>
<evidence type="ECO:0000256" key="2">
    <source>
        <dbReference type="ARBA" id="ARBA00007886"/>
    </source>
</evidence>
<comment type="subcellular location">
    <subcellularLocation>
        <location evidence="1">Membrane</location>
        <topology evidence="1">Lipid-anchor</topology>
    </subcellularLocation>
</comment>
<feature type="signal peptide" evidence="8">
    <location>
        <begin position="1"/>
        <end position="22"/>
    </location>
</feature>
<evidence type="ECO:0000256" key="4">
    <source>
        <dbReference type="ARBA" id="ARBA00022729"/>
    </source>
</evidence>
<keyword evidence="3" id="KW-0309">Germination</keyword>
<dbReference type="Proteomes" id="UP000256977">
    <property type="component" value="Unassembled WGS sequence"/>
</dbReference>
<dbReference type="InterPro" id="IPR008844">
    <property type="entry name" value="Spore_GerAC-like"/>
</dbReference>
<dbReference type="PROSITE" id="PS51257">
    <property type="entry name" value="PROKAR_LIPOPROTEIN"/>
    <property type="match status" value="1"/>
</dbReference>
<accession>A0A3D9HTA5</accession>
<keyword evidence="6" id="KW-0564">Palmitate</keyword>